<sequence>MLLVMDSAKVFDGPDGKSPMWNATWERIGRFLPNLKDELNRKQIKMWKARSRSLFSIMSKNATRSSIILQPPSSQQPVSSHLFAHLGQMVSTPIGSSYTVDTSQKPIPITTLPQVSNNHPTIPNSTTPILQPTLQTGMPYMSNLSPTIPSTTTTEVQPVSLYAEYMGNPYNVPTPDVYNLARNEVNAESIVAKSGTECESQSVPDNTLSVDVTNVNLDLNKNSSADSEVTQNNNPTNFFQSSNYFSSTATPGFIPVGSEILFGVQQGCIQGVNIPVTNSVDKNTTDV</sequence>
<proteinExistence type="predicted"/>
<comment type="caution">
    <text evidence="1">The sequence shown here is derived from an EMBL/GenBank/DDBJ whole genome shotgun (WGS) entry which is preliminary data.</text>
</comment>
<evidence type="ECO:0000313" key="2">
    <source>
        <dbReference type="Proteomes" id="UP001162164"/>
    </source>
</evidence>
<keyword evidence="2" id="KW-1185">Reference proteome</keyword>
<organism evidence="1 2">
    <name type="scientific">Molorchus minor</name>
    <dbReference type="NCBI Taxonomy" id="1323400"/>
    <lineage>
        <taxon>Eukaryota</taxon>
        <taxon>Metazoa</taxon>
        <taxon>Ecdysozoa</taxon>
        <taxon>Arthropoda</taxon>
        <taxon>Hexapoda</taxon>
        <taxon>Insecta</taxon>
        <taxon>Pterygota</taxon>
        <taxon>Neoptera</taxon>
        <taxon>Endopterygota</taxon>
        <taxon>Coleoptera</taxon>
        <taxon>Polyphaga</taxon>
        <taxon>Cucujiformia</taxon>
        <taxon>Chrysomeloidea</taxon>
        <taxon>Cerambycidae</taxon>
        <taxon>Lamiinae</taxon>
        <taxon>Monochamini</taxon>
        <taxon>Molorchus</taxon>
    </lineage>
</organism>
<name>A0ABQ9JPL6_9CUCU</name>
<dbReference type="EMBL" id="JAPWTJ010000350">
    <property type="protein sequence ID" value="KAJ8979327.1"/>
    <property type="molecule type" value="Genomic_DNA"/>
</dbReference>
<protein>
    <submittedName>
        <fullName evidence="1">Uncharacterized protein</fullName>
    </submittedName>
</protein>
<accession>A0ABQ9JPL6</accession>
<evidence type="ECO:0000313" key="1">
    <source>
        <dbReference type="EMBL" id="KAJ8979327.1"/>
    </source>
</evidence>
<dbReference type="Proteomes" id="UP001162164">
    <property type="component" value="Unassembled WGS sequence"/>
</dbReference>
<reference evidence="1" key="1">
    <citation type="journal article" date="2023" name="Insect Mol. Biol.">
        <title>Genome sequencing provides insights into the evolution of gene families encoding plant cell wall-degrading enzymes in longhorned beetles.</title>
        <authorList>
            <person name="Shin N.R."/>
            <person name="Okamura Y."/>
            <person name="Kirsch R."/>
            <person name="Pauchet Y."/>
        </authorList>
    </citation>
    <scope>NUCLEOTIDE SEQUENCE</scope>
    <source>
        <strain evidence="1">MMC_N1</strain>
    </source>
</reference>
<gene>
    <name evidence="1" type="ORF">NQ317_006941</name>
</gene>